<dbReference type="PANTHER" id="PTHR23513">
    <property type="entry name" value="INTEGRAL MEMBRANE EFFLUX PROTEIN-RELATED"/>
    <property type="match status" value="1"/>
</dbReference>
<evidence type="ECO:0000256" key="6">
    <source>
        <dbReference type="SAM" id="Phobius"/>
    </source>
</evidence>
<dbReference type="KEGG" id="kqi:F1D05_24710"/>
<reference evidence="7 8" key="2">
    <citation type="journal article" date="2020" name="Microbiol. Resour. Announc.">
        <title>Antarctic desert soil bacteria exhibit high novel natural product potential, evaluated through long-read genome sequencing and comparative genomics.</title>
        <authorList>
            <person name="Benaud N."/>
            <person name="Edwards R.J."/>
            <person name="Amos T.G."/>
            <person name="D'Agostino P.M."/>
            <person name="Gutierrez-Chavez C."/>
            <person name="Montgomery K."/>
            <person name="Nicetic I."/>
            <person name="Ferrari B.C."/>
        </authorList>
    </citation>
    <scope>NUCLEOTIDE SEQUENCE [LARGE SCALE GENOMIC DNA]</scope>
    <source>
        <strain evidence="7 8">SPB151</strain>
    </source>
</reference>
<feature type="transmembrane region" description="Helical" evidence="6">
    <location>
        <begin position="327"/>
        <end position="346"/>
    </location>
</feature>
<evidence type="ECO:0000256" key="4">
    <source>
        <dbReference type="ARBA" id="ARBA00022989"/>
    </source>
</evidence>
<feature type="transmembrane region" description="Helical" evidence="6">
    <location>
        <begin position="262"/>
        <end position="286"/>
    </location>
</feature>
<dbReference type="GO" id="GO:0022857">
    <property type="term" value="F:transmembrane transporter activity"/>
    <property type="evidence" value="ECO:0007669"/>
    <property type="project" value="InterPro"/>
</dbReference>
<evidence type="ECO:0000256" key="1">
    <source>
        <dbReference type="ARBA" id="ARBA00004651"/>
    </source>
</evidence>
<keyword evidence="3 6" id="KW-0812">Transmembrane</keyword>
<feature type="transmembrane region" description="Helical" evidence="6">
    <location>
        <begin position="148"/>
        <end position="170"/>
    </location>
</feature>
<feature type="transmembrane region" description="Helical" evidence="6">
    <location>
        <begin position="352"/>
        <end position="372"/>
    </location>
</feature>
<dbReference type="Gene3D" id="1.20.1250.20">
    <property type="entry name" value="MFS general substrate transporter like domains"/>
    <property type="match status" value="1"/>
</dbReference>
<dbReference type="SUPFAM" id="SSF103473">
    <property type="entry name" value="MFS general substrate transporter"/>
    <property type="match status" value="1"/>
</dbReference>
<accession>A0A7G6X2R4</accession>
<dbReference type="InterPro" id="IPR036259">
    <property type="entry name" value="MFS_trans_sf"/>
</dbReference>
<evidence type="ECO:0000256" key="3">
    <source>
        <dbReference type="ARBA" id="ARBA00022692"/>
    </source>
</evidence>
<dbReference type="Pfam" id="PF07690">
    <property type="entry name" value="MFS_1"/>
    <property type="match status" value="1"/>
</dbReference>
<sequence length="462" mass="48132">MGGKLKELRRSGTARRKPLPLNHFRCQALHQGGKTLGRSDVTATVPLRRNRPFAFFWVAQLLSNAGTQVSELAIPLIAVLTLSAGPTAMGVLTALEALPSLLLVLFLGVLVDRVRRGRMLFWCNLAQGLLIASIPLAAAFDLLTLPQLYVVTFLVGGFALAYGLAHNAYVPVLVTDRRQLTAANSSIALTDSITAVAGPGLGGVLVQLLTAPVAVAVDSASFLVAAVLQALGRGPDPVPATRTRFGLSLREGFAAFRQQRGVFAITAGKGTFDFFHWGTIALYILYAVRELGLSAAEIGVIAVMGSVGPLLAGLITPRVCRTFGTTWTSIVAAVLLGGNLLIPLATGPDPTVIVTIGAGQLLLGLGVVYLIIVRSTMLQHEVAPELLGRVGSVIRLVEWGPGPVGALAGGLLGSTLGLRPALLVLGIGGLSAVPWIAVAAKRGHLTLPPDDLTNAPTEQPAT</sequence>
<dbReference type="InterPro" id="IPR011701">
    <property type="entry name" value="MFS"/>
</dbReference>
<feature type="transmembrane region" description="Helical" evidence="6">
    <location>
        <begin position="292"/>
        <end position="315"/>
    </location>
</feature>
<evidence type="ECO:0000313" key="8">
    <source>
        <dbReference type="Proteomes" id="UP000515563"/>
    </source>
</evidence>
<feature type="transmembrane region" description="Helical" evidence="6">
    <location>
        <begin position="54"/>
        <end position="82"/>
    </location>
</feature>
<dbReference type="CDD" id="cd06173">
    <property type="entry name" value="MFS_MefA_like"/>
    <property type="match status" value="1"/>
</dbReference>
<comment type="subcellular location">
    <subcellularLocation>
        <location evidence="1">Cell membrane</location>
        <topology evidence="1">Multi-pass membrane protein</topology>
    </subcellularLocation>
</comment>
<keyword evidence="8" id="KW-1185">Reference proteome</keyword>
<keyword evidence="4 6" id="KW-1133">Transmembrane helix</keyword>
<evidence type="ECO:0000256" key="2">
    <source>
        <dbReference type="ARBA" id="ARBA00022475"/>
    </source>
</evidence>
<evidence type="ECO:0000313" key="7">
    <source>
        <dbReference type="EMBL" id="QNE20529.1"/>
    </source>
</evidence>
<dbReference type="PANTHER" id="PTHR23513:SF6">
    <property type="entry name" value="MAJOR FACILITATOR SUPERFAMILY ASSOCIATED DOMAIN-CONTAINING PROTEIN"/>
    <property type="match status" value="1"/>
</dbReference>
<evidence type="ECO:0000256" key="5">
    <source>
        <dbReference type="ARBA" id="ARBA00023136"/>
    </source>
</evidence>
<reference evidence="8" key="1">
    <citation type="submission" date="2019-09" db="EMBL/GenBank/DDBJ databases">
        <title>Antimicrobial potential of Antarctic Bacteria.</title>
        <authorList>
            <person name="Benaud N."/>
            <person name="Edwards R.J."/>
            <person name="Ferrari B.C."/>
        </authorList>
    </citation>
    <scope>NUCLEOTIDE SEQUENCE [LARGE SCALE GENOMIC DNA]</scope>
    <source>
        <strain evidence="8">SPB151</strain>
    </source>
</reference>
<keyword evidence="2" id="KW-1003">Cell membrane</keyword>
<proteinExistence type="predicted"/>
<name>A0A7G6X2R4_9ACTN</name>
<feature type="transmembrane region" description="Helical" evidence="6">
    <location>
        <begin position="421"/>
        <end position="440"/>
    </location>
</feature>
<feature type="transmembrane region" description="Helical" evidence="6">
    <location>
        <begin position="121"/>
        <end position="142"/>
    </location>
</feature>
<dbReference type="Proteomes" id="UP000515563">
    <property type="component" value="Chromosome"/>
</dbReference>
<feature type="transmembrane region" description="Helical" evidence="6">
    <location>
        <begin position="88"/>
        <end position="109"/>
    </location>
</feature>
<gene>
    <name evidence="7" type="ORF">F1D05_24710</name>
</gene>
<dbReference type="AlphaFoldDB" id="A0A7G6X2R4"/>
<organism evidence="7 8">
    <name type="scientific">Kribbella qitaiheensis</name>
    <dbReference type="NCBI Taxonomy" id="1544730"/>
    <lineage>
        <taxon>Bacteria</taxon>
        <taxon>Bacillati</taxon>
        <taxon>Actinomycetota</taxon>
        <taxon>Actinomycetes</taxon>
        <taxon>Propionibacteriales</taxon>
        <taxon>Kribbellaceae</taxon>
        <taxon>Kribbella</taxon>
    </lineage>
</organism>
<dbReference type="EMBL" id="CP043661">
    <property type="protein sequence ID" value="QNE20529.1"/>
    <property type="molecule type" value="Genomic_DNA"/>
</dbReference>
<protein>
    <submittedName>
        <fullName evidence="7">MFS transporter</fullName>
    </submittedName>
</protein>
<dbReference type="GO" id="GO:0005886">
    <property type="term" value="C:plasma membrane"/>
    <property type="evidence" value="ECO:0007669"/>
    <property type="project" value="UniProtKB-SubCell"/>
</dbReference>
<keyword evidence="5 6" id="KW-0472">Membrane</keyword>